<dbReference type="InterPro" id="IPR032675">
    <property type="entry name" value="LRR_dom_sf"/>
</dbReference>
<evidence type="ECO:0000256" key="1">
    <source>
        <dbReference type="ARBA" id="ARBA00022729"/>
    </source>
</evidence>
<dbReference type="GO" id="GO:0031012">
    <property type="term" value="C:extracellular matrix"/>
    <property type="evidence" value="ECO:0007669"/>
    <property type="project" value="TreeGrafter"/>
</dbReference>
<dbReference type="PANTHER" id="PTHR24373:SF370">
    <property type="entry name" value="FISH-LIPS, ISOFORM E"/>
    <property type="match status" value="1"/>
</dbReference>
<dbReference type="AlphaFoldDB" id="A0AA38M6K4"/>
<protein>
    <recommendedName>
        <fullName evidence="5">Protein singed wings 2</fullName>
    </recommendedName>
</protein>
<dbReference type="GO" id="GO:0005615">
    <property type="term" value="C:extracellular space"/>
    <property type="evidence" value="ECO:0007669"/>
    <property type="project" value="TreeGrafter"/>
</dbReference>
<feature type="chain" id="PRO_5041466729" description="Protein singed wings 2" evidence="2">
    <location>
        <begin position="21"/>
        <end position="434"/>
    </location>
</feature>
<keyword evidence="4" id="KW-1185">Reference proteome</keyword>
<evidence type="ECO:0000313" key="3">
    <source>
        <dbReference type="EMBL" id="KAJ3644889.1"/>
    </source>
</evidence>
<dbReference type="Proteomes" id="UP001168821">
    <property type="component" value="Unassembled WGS sequence"/>
</dbReference>
<organism evidence="3 4">
    <name type="scientific">Zophobas morio</name>
    <dbReference type="NCBI Taxonomy" id="2755281"/>
    <lineage>
        <taxon>Eukaryota</taxon>
        <taxon>Metazoa</taxon>
        <taxon>Ecdysozoa</taxon>
        <taxon>Arthropoda</taxon>
        <taxon>Hexapoda</taxon>
        <taxon>Insecta</taxon>
        <taxon>Pterygota</taxon>
        <taxon>Neoptera</taxon>
        <taxon>Endopterygota</taxon>
        <taxon>Coleoptera</taxon>
        <taxon>Polyphaga</taxon>
        <taxon>Cucujiformia</taxon>
        <taxon>Tenebrionidae</taxon>
        <taxon>Zophobas</taxon>
    </lineage>
</organism>
<accession>A0AA38M6K4</accession>
<sequence>MLAIFWIFFVDVSSFPYTTGCSLTTPQHLTCVNFLPSPEQDFPPNLTTLELKDIQQDDLDLHYMLTKYPEVENVSIYDGNISRIMSPTRDNKVKVLQLVRVGVENIGNKFLRNFPELESLNLQGNHLQRLGDISVPKLKSLFLAGNRWNCSLDLAWVSQLNQSVVKDLKNLTCFGVPYAKRNLLTIAGFTEDLKKQCPSYCSCTLPKVYEKWGSHERLEPVFEVNCSYRSLTQLPLNLPPKSRIIRLEGNEIEDLKPLKHDPVYKKVFDLYLDNNKVRSIEELEGSYFLKHFRVFSLSGNRLTEVPTYALDNALEQNNHMPNALSLFLGGNPWRCDCVFTPVFQEMLQKFAPQIQDLREVKCSYVEGDENSLLPIIELSRSSVCRSPTEYSVQALDLLNGVLASLILLILGKLAYDYYYFKKTGRLPWIVTKMP</sequence>
<dbReference type="EMBL" id="JALNTZ010000007">
    <property type="protein sequence ID" value="KAJ3644889.1"/>
    <property type="molecule type" value="Genomic_DNA"/>
</dbReference>
<dbReference type="Gene3D" id="3.80.10.10">
    <property type="entry name" value="Ribonuclease Inhibitor"/>
    <property type="match status" value="2"/>
</dbReference>
<keyword evidence="1 2" id="KW-0732">Signal</keyword>
<dbReference type="PROSITE" id="PS51450">
    <property type="entry name" value="LRR"/>
    <property type="match status" value="1"/>
</dbReference>
<evidence type="ECO:0008006" key="5">
    <source>
        <dbReference type="Google" id="ProtNLM"/>
    </source>
</evidence>
<evidence type="ECO:0000313" key="4">
    <source>
        <dbReference type="Proteomes" id="UP001168821"/>
    </source>
</evidence>
<name>A0AA38M6K4_9CUCU</name>
<feature type="signal peptide" evidence="2">
    <location>
        <begin position="1"/>
        <end position="20"/>
    </location>
</feature>
<evidence type="ECO:0000256" key="2">
    <source>
        <dbReference type="SAM" id="SignalP"/>
    </source>
</evidence>
<comment type="caution">
    <text evidence="3">The sequence shown here is derived from an EMBL/GenBank/DDBJ whole genome shotgun (WGS) entry which is preliminary data.</text>
</comment>
<dbReference type="SUPFAM" id="SSF52058">
    <property type="entry name" value="L domain-like"/>
    <property type="match status" value="1"/>
</dbReference>
<reference evidence="3" key="1">
    <citation type="journal article" date="2023" name="G3 (Bethesda)">
        <title>Whole genome assemblies of Zophobas morio and Tenebrio molitor.</title>
        <authorList>
            <person name="Kaur S."/>
            <person name="Stinson S.A."/>
            <person name="diCenzo G.C."/>
        </authorList>
    </citation>
    <scope>NUCLEOTIDE SEQUENCE</scope>
    <source>
        <strain evidence="3">QUZm001</strain>
    </source>
</reference>
<dbReference type="PANTHER" id="PTHR24373">
    <property type="entry name" value="SLIT RELATED LEUCINE-RICH REPEAT NEURONAL PROTEIN"/>
    <property type="match status" value="1"/>
</dbReference>
<gene>
    <name evidence="3" type="ORF">Zmor_022590</name>
</gene>
<dbReference type="InterPro" id="IPR050328">
    <property type="entry name" value="Dev_Immune_Receptor"/>
</dbReference>
<proteinExistence type="predicted"/>
<dbReference type="InterPro" id="IPR001611">
    <property type="entry name" value="Leu-rich_rpt"/>
</dbReference>